<feature type="region of interest" description="Disordered" evidence="1">
    <location>
        <begin position="201"/>
        <end position="220"/>
    </location>
</feature>
<organism evidence="2">
    <name type="scientific">Scrofimicrobium appendicitidis</name>
    <dbReference type="NCBI Taxonomy" id="3079930"/>
    <lineage>
        <taxon>Bacteria</taxon>
        <taxon>Bacillati</taxon>
        <taxon>Actinomycetota</taxon>
        <taxon>Actinomycetes</taxon>
        <taxon>Actinomycetales</taxon>
        <taxon>Actinomycetaceae</taxon>
        <taxon>Scrofimicrobium</taxon>
    </lineage>
</organism>
<dbReference type="EMBL" id="CP138335">
    <property type="protein sequence ID" value="XBW08078.1"/>
    <property type="molecule type" value="Genomic_DNA"/>
</dbReference>
<proteinExistence type="predicted"/>
<dbReference type="AlphaFoldDB" id="A0AAU7V7V0"/>
<dbReference type="RefSeq" id="WP_350258278.1">
    <property type="nucleotide sequence ID" value="NZ_CP138335.1"/>
</dbReference>
<evidence type="ECO:0000313" key="2">
    <source>
        <dbReference type="EMBL" id="XBW08078.1"/>
    </source>
</evidence>
<evidence type="ECO:0000256" key="1">
    <source>
        <dbReference type="SAM" id="MobiDB-lite"/>
    </source>
</evidence>
<name>A0AAU7V7V0_9ACTO</name>
<gene>
    <name evidence="2" type="ORF">SAC06_00525</name>
</gene>
<accession>A0AAU7V7V0</accession>
<reference evidence="2" key="1">
    <citation type="submission" date="2023-11" db="EMBL/GenBank/DDBJ databases">
        <title>Scrofimicrobium hongkongense sp. nov., isolated from a patient with peritonitis.</title>
        <authorList>
            <person name="Lao H.Y."/>
            <person name="Wong A.Y.P."/>
            <person name="Ng T.L."/>
            <person name="Wong R.Y.L."/>
            <person name="Yau M.C.Y."/>
            <person name="Lam J.Y.W."/>
            <person name="Siu G.K.H."/>
        </authorList>
    </citation>
    <scope>NUCLEOTIDE SEQUENCE</scope>
    <source>
        <strain evidence="2">R131</strain>
    </source>
</reference>
<protein>
    <submittedName>
        <fullName evidence="2">Uncharacterized protein</fullName>
    </submittedName>
</protein>
<dbReference type="KEGG" id="sapp:SAC06_00525"/>
<sequence>MSQHIDQEELKKKAAEIKDVVSEQAVKAFEKASEATKTGVKTAAPRVLQAVDDAVKTASPYVDTAAERAAKLTSKAGDALDQFHEDMVKDYLPRLSSAVEEAAARAKAEAEKVGETVVEAPVAAVEAAANSRGRHRKSGKVFRWGLLAGAAAGAGYLLWRRSQPIEDPWAEEYWADLDTDEPVEEIAPEEVAGVEAEVAEVADAAPEETEPAAEEAGEEK</sequence>